<dbReference type="Gene3D" id="1.10.1410.10">
    <property type="match status" value="1"/>
</dbReference>
<dbReference type="GO" id="GO:0051301">
    <property type="term" value="P:cell division"/>
    <property type="evidence" value="ECO:0007669"/>
    <property type="project" value="UniProtKB-KW"/>
</dbReference>
<dbReference type="GO" id="GO:0005730">
    <property type="term" value="C:nucleolus"/>
    <property type="evidence" value="ECO:0007669"/>
    <property type="project" value="TreeGrafter"/>
</dbReference>
<evidence type="ECO:0000313" key="17">
    <source>
        <dbReference type="EMBL" id="KAG0672215.1"/>
    </source>
</evidence>
<feature type="domain" description="Poly(A) RNA polymerase mitochondrial-like central palm" evidence="16">
    <location>
        <begin position="176"/>
        <end position="307"/>
    </location>
</feature>
<evidence type="ECO:0000256" key="9">
    <source>
        <dbReference type="ARBA" id="ARBA00022776"/>
    </source>
</evidence>
<protein>
    <recommendedName>
        <fullName evidence="4">polynucleotide adenylyltransferase</fullName>
        <ecNumber evidence="4">2.7.7.19</ecNumber>
    </recommendedName>
</protein>
<comment type="cofactor">
    <cofactor evidence="1">
        <name>Mn(2+)</name>
        <dbReference type="ChEBI" id="CHEBI:29035"/>
    </cofactor>
</comment>
<dbReference type="InterPro" id="IPR002058">
    <property type="entry name" value="PAP_assoc"/>
</dbReference>
<keyword evidence="11" id="KW-0464">Manganese</keyword>
<dbReference type="GO" id="GO:0046872">
    <property type="term" value="F:metal ion binding"/>
    <property type="evidence" value="ECO:0007669"/>
    <property type="project" value="UniProtKB-KW"/>
</dbReference>
<keyword evidence="18" id="KW-1185">Reference proteome</keyword>
<keyword evidence="7" id="KW-0548">Nucleotidyltransferase</keyword>
<evidence type="ECO:0000256" key="14">
    <source>
        <dbReference type="SAM" id="MobiDB-lite"/>
    </source>
</evidence>
<dbReference type="SUPFAM" id="SSF81301">
    <property type="entry name" value="Nucleotidyltransferase"/>
    <property type="match status" value="1"/>
</dbReference>
<comment type="cofactor">
    <cofactor evidence="2">
        <name>Mg(2+)</name>
        <dbReference type="ChEBI" id="CHEBI:18420"/>
    </cofactor>
</comment>
<dbReference type="EMBL" id="PUHR01000004">
    <property type="protein sequence ID" value="KAG0672215.1"/>
    <property type="molecule type" value="Genomic_DNA"/>
</dbReference>
<evidence type="ECO:0000256" key="13">
    <source>
        <dbReference type="ARBA" id="ARBA00048830"/>
    </source>
</evidence>
<dbReference type="PANTHER" id="PTHR23092:SF15">
    <property type="entry name" value="INACTIVE NON-CANONICAL POLY(A) RNA POLYMERASE PROTEIN TRF4-2-RELATED"/>
    <property type="match status" value="1"/>
</dbReference>
<dbReference type="GO" id="GO:0071038">
    <property type="term" value="P:TRAMP-dependent tRNA surveillance pathway"/>
    <property type="evidence" value="ECO:0007669"/>
    <property type="project" value="UniProtKB-ARBA"/>
</dbReference>
<evidence type="ECO:0000256" key="5">
    <source>
        <dbReference type="ARBA" id="ARBA00022618"/>
    </source>
</evidence>
<dbReference type="GO" id="GO:0071039">
    <property type="term" value="P:nuclear polyadenylation-dependent CUT catabolic process"/>
    <property type="evidence" value="ECO:0007669"/>
    <property type="project" value="UniProtKB-ARBA"/>
</dbReference>
<dbReference type="GO" id="GO:0031499">
    <property type="term" value="C:TRAMP complex"/>
    <property type="evidence" value="ECO:0007669"/>
    <property type="project" value="TreeGrafter"/>
</dbReference>
<dbReference type="GO" id="GO:0071037">
    <property type="term" value="P:nuclear polyadenylation-dependent snRNA catabolic process"/>
    <property type="evidence" value="ECO:0007669"/>
    <property type="project" value="UniProtKB-ARBA"/>
</dbReference>
<dbReference type="GO" id="GO:0071044">
    <property type="term" value="P:histone mRNA catabolic process"/>
    <property type="evidence" value="ECO:0007669"/>
    <property type="project" value="UniProtKB-ARBA"/>
</dbReference>
<dbReference type="Proteomes" id="UP000750334">
    <property type="component" value="Unassembled WGS sequence"/>
</dbReference>
<dbReference type="GO" id="GO:0034475">
    <property type="term" value="P:U4 snRNA 3'-end processing"/>
    <property type="evidence" value="ECO:0007669"/>
    <property type="project" value="UniProtKB-ARBA"/>
</dbReference>
<keyword evidence="9" id="KW-0498">Mitosis</keyword>
<evidence type="ECO:0000256" key="7">
    <source>
        <dbReference type="ARBA" id="ARBA00022695"/>
    </source>
</evidence>
<comment type="catalytic activity">
    <reaction evidence="13">
        <text>RNA(n) + ATP = RNA(n)-3'-adenine ribonucleotide + diphosphate</text>
        <dbReference type="Rhea" id="RHEA:11332"/>
        <dbReference type="Rhea" id="RHEA-COMP:14527"/>
        <dbReference type="Rhea" id="RHEA-COMP:17347"/>
        <dbReference type="ChEBI" id="CHEBI:30616"/>
        <dbReference type="ChEBI" id="CHEBI:33019"/>
        <dbReference type="ChEBI" id="CHEBI:140395"/>
        <dbReference type="ChEBI" id="CHEBI:173115"/>
        <dbReference type="EC" id="2.7.7.19"/>
    </reaction>
</comment>
<gene>
    <name evidence="17" type="ORF">C6P45_003690</name>
</gene>
<dbReference type="InterPro" id="IPR054708">
    <property type="entry name" value="MTPAP-like_central"/>
</dbReference>
<keyword evidence="6" id="KW-0808">Transferase</keyword>
<evidence type="ECO:0000256" key="6">
    <source>
        <dbReference type="ARBA" id="ARBA00022679"/>
    </source>
</evidence>
<dbReference type="InterPro" id="IPR043519">
    <property type="entry name" value="NT_sf"/>
</dbReference>
<dbReference type="GO" id="GO:0071035">
    <property type="term" value="P:nuclear polyadenylation-dependent rRNA catabolic process"/>
    <property type="evidence" value="ECO:0007669"/>
    <property type="project" value="UniProtKB-ARBA"/>
</dbReference>
<dbReference type="SUPFAM" id="SSF81631">
    <property type="entry name" value="PAP/OAS1 substrate-binding domain"/>
    <property type="match status" value="1"/>
</dbReference>
<dbReference type="GO" id="GO:0043634">
    <property type="term" value="P:polyadenylation-dependent ncRNA catabolic process"/>
    <property type="evidence" value="ECO:0007669"/>
    <property type="project" value="TreeGrafter"/>
</dbReference>
<dbReference type="GO" id="GO:1990817">
    <property type="term" value="F:poly(A) RNA polymerase activity"/>
    <property type="evidence" value="ECO:0007669"/>
    <property type="project" value="UniProtKB-EC"/>
</dbReference>
<dbReference type="FunFam" id="3.30.460.10:FF:000006">
    <property type="entry name" value="non-canonical poly(A) RNA polymerase PAPD5"/>
    <property type="match status" value="1"/>
</dbReference>
<dbReference type="Pfam" id="PF03828">
    <property type="entry name" value="PAP_assoc"/>
    <property type="match status" value="1"/>
</dbReference>
<evidence type="ECO:0000256" key="3">
    <source>
        <dbReference type="ARBA" id="ARBA00008593"/>
    </source>
</evidence>
<feature type="compositionally biased region" description="Polar residues" evidence="14">
    <location>
        <begin position="660"/>
        <end position="674"/>
    </location>
</feature>
<dbReference type="AlphaFoldDB" id="A0A9P7BCE8"/>
<keyword evidence="12" id="KW-0131">Cell cycle</keyword>
<organism evidence="17 18">
    <name type="scientific">Maudiozyma exigua</name>
    <name type="common">Yeast</name>
    <name type="synonym">Kazachstania exigua</name>
    <dbReference type="NCBI Taxonomy" id="34358"/>
    <lineage>
        <taxon>Eukaryota</taxon>
        <taxon>Fungi</taxon>
        <taxon>Dikarya</taxon>
        <taxon>Ascomycota</taxon>
        <taxon>Saccharomycotina</taxon>
        <taxon>Saccharomycetes</taxon>
        <taxon>Saccharomycetales</taxon>
        <taxon>Saccharomycetaceae</taxon>
        <taxon>Maudiozyma</taxon>
    </lineage>
</organism>
<dbReference type="GO" id="GO:0071051">
    <property type="term" value="P:poly(A)-dependent snoRNA 3'-end processing"/>
    <property type="evidence" value="ECO:0007669"/>
    <property type="project" value="UniProtKB-ARBA"/>
</dbReference>
<keyword evidence="8" id="KW-0479">Metal-binding</keyword>
<dbReference type="Pfam" id="PF22600">
    <property type="entry name" value="MTPAP-like_central"/>
    <property type="match status" value="1"/>
</dbReference>
<evidence type="ECO:0000256" key="1">
    <source>
        <dbReference type="ARBA" id="ARBA00001936"/>
    </source>
</evidence>
<dbReference type="Gene3D" id="3.30.460.10">
    <property type="entry name" value="Beta Polymerase, domain 2"/>
    <property type="match status" value="1"/>
</dbReference>
<feature type="compositionally biased region" description="Basic residues" evidence="14">
    <location>
        <begin position="568"/>
        <end position="577"/>
    </location>
</feature>
<keyword evidence="10" id="KW-0460">Magnesium</keyword>
<dbReference type="EC" id="2.7.7.19" evidence="4"/>
<proteinExistence type="inferred from homology"/>
<dbReference type="OrthoDB" id="273917at2759"/>
<dbReference type="GO" id="GO:0071036">
    <property type="term" value="P:nuclear polyadenylation-dependent snoRNA catabolic process"/>
    <property type="evidence" value="ECO:0007669"/>
    <property type="project" value="UniProtKB-ARBA"/>
</dbReference>
<evidence type="ECO:0000256" key="11">
    <source>
        <dbReference type="ARBA" id="ARBA00023211"/>
    </source>
</evidence>
<sequence length="674" mass="77600">MRKKNSKKIGKKPFKKMRKSSFNKVQKKFDIFHQEIDNFNNYESLTLDISEPEVIISSDDEIANEPIFQVDLDKTKHRDIPEVNYKSEDNDLDVISDDKDVNKIELNNDFIAFSESESENNDDTNNIQSADEDAQVVSMSKVNPTKNLNERTKNDEFPWLLNRDHSTQTDMAKWLTLEINDFISYISPSKDEIESRNHTIKKLRMTVRRLWPDATLHVFGSYATDLYLPGSDIDCVVTSKAANKDHRSYLYELARYLKSKSIGTQIEVIAKARVPIIKFVDISSGLHIDVSFERLNGIEIAKVIRNWIDDTPGLRELVLVIKQFLKSRRLNEVHTGGLGGLSVVCLVYSFLYLHPRLRTEDIEPCDNLGVLLIDFFELYGKNFSYENVALSFQDDTPKYMRKSHWRALPPSRNSMTLAIQDPLDISNNISRSSYNVSGIKKAFSGAFNMISNKCYELNQATFKDRIGKSILGNIIKYKGEARHFKDERELVENRAIVENERYHLKRTHSTIDLIEEEGEKDDMFLSPSDDDVLTGGQNELDMYRISQPPKKRRKLKDIRKPEVQPVIKHNKSNKKRKVPEGITKLIPKSGHSKKIDELMGIDTVDNEDDGDNSNDINNDSDTFRLKNARDKEDTDESARSKSNDKKKVDSQTRRDYWLSKGQTLASVTIPNKHT</sequence>
<dbReference type="GO" id="GO:0071042">
    <property type="term" value="P:nuclear polyadenylation-dependent mRNA catabolic process"/>
    <property type="evidence" value="ECO:0007669"/>
    <property type="project" value="UniProtKB-ARBA"/>
</dbReference>
<evidence type="ECO:0000256" key="10">
    <source>
        <dbReference type="ARBA" id="ARBA00022842"/>
    </source>
</evidence>
<feature type="region of interest" description="Disordered" evidence="14">
    <location>
        <begin position="547"/>
        <end position="674"/>
    </location>
</feature>
<comment type="caution">
    <text evidence="17">The sequence shown here is derived from an EMBL/GenBank/DDBJ whole genome shotgun (WGS) entry which is preliminary data.</text>
</comment>
<accession>A0A9P7BCE8</accession>
<feature type="domain" description="PAP-associated" evidence="15">
    <location>
        <begin position="367"/>
        <end position="427"/>
    </location>
</feature>
<dbReference type="InterPro" id="IPR045862">
    <property type="entry name" value="Trf4-like"/>
</dbReference>
<evidence type="ECO:0000256" key="4">
    <source>
        <dbReference type="ARBA" id="ARBA00012388"/>
    </source>
</evidence>
<dbReference type="CDD" id="cd05402">
    <property type="entry name" value="NT_PAP_TUTase"/>
    <property type="match status" value="1"/>
</dbReference>
<evidence type="ECO:0000313" key="18">
    <source>
        <dbReference type="Proteomes" id="UP000750334"/>
    </source>
</evidence>
<dbReference type="GO" id="GO:0003729">
    <property type="term" value="F:mRNA binding"/>
    <property type="evidence" value="ECO:0007669"/>
    <property type="project" value="TreeGrafter"/>
</dbReference>
<name>A0A9P7BCE8_MAUEX</name>
<evidence type="ECO:0000256" key="12">
    <source>
        <dbReference type="ARBA" id="ARBA00023306"/>
    </source>
</evidence>
<dbReference type="PANTHER" id="PTHR23092">
    <property type="entry name" value="POLY(A) RNA POLYMERASE"/>
    <property type="match status" value="1"/>
</dbReference>
<evidence type="ECO:0000259" key="15">
    <source>
        <dbReference type="Pfam" id="PF03828"/>
    </source>
</evidence>
<evidence type="ECO:0000256" key="2">
    <source>
        <dbReference type="ARBA" id="ARBA00001946"/>
    </source>
</evidence>
<evidence type="ECO:0000256" key="8">
    <source>
        <dbReference type="ARBA" id="ARBA00022723"/>
    </source>
</evidence>
<feature type="compositionally biased region" description="Basic and acidic residues" evidence="14">
    <location>
        <begin position="621"/>
        <end position="657"/>
    </location>
</feature>
<evidence type="ECO:0000259" key="16">
    <source>
        <dbReference type="Pfam" id="PF22600"/>
    </source>
</evidence>
<comment type="similarity">
    <text evidence="3">Belongs to the DNA polymerase type-B-like family.</text>
</comment>
<dbReference type="FunFam" id="1.10.1410.10:FF:000003">
    <property type="entry name" value="non-canonical poly(A) RNA polymerase PAPD7"/>
    <property type="match status" value="1"/>
</dbReference>
<reference evidence="17 18" key="1">
    <citation type="submission" date="2020-11" db="EMBL/GenBank/DDBJ databases">
        <title>Kefir isolates.</title>
        <authorList>
            <person name="Marcisauskas S."/>
            <person name="Kim Y."/>
            <person name="Blasche S."/>
        </authorList>
    </citation>
    <scope>NUCLEOTIDE SEQUENCE [LARGE SCALE GENOMIC DNA]</scope>
    <source>
        <strain evidence="17 18">OG2</strain>
    </source>
</reference>
<keyword evidence="5" id="KW-0132">Cell division</keyword>